<comment type="caution">
    <text evidence="9">The sequence shown here is derived from an EMBL/GenBank/DDBJ whole genome shotgun (WGS) entry which is preliminary data.</text>
</comment>
<evidence type="ECO:0000313" key="9">
    <source>
        <dbReference type="EMBL" id="MDN4119788.1"/>
    </source>
</evidence>
<name>A0ABT8EES2_9BURK</name>
<accession>A0ABT8EES2</accession>
<keyword evidence="7" id="KW-0119">Carbohydrate metabolism</keyword>
<dbReference type="Gene3D" id="1.50.10.10">
    <property type="match status" value="1"/>
</dbReference>
<evidence type="ECO:0000256" key="1">
    <source>
        <dbReference type="ARBA" id="ARBA00000966"/>
    </source>
</evidence>
<reference evidence="9" key="1">
    <citation type="submission" date="2021-11" db="EMBL/GenBank/DDBJ databases">
        <title>Draft genome sequence of Alcaligenes endophyticus type strain CCUG 75668T.</title>
        <authorList>
            <person name="Salva-Serra F."/>
            <person name="Duran R.E."/>
            <person name="Seeger M."/>
            <person name="Moore E.R.B."/>
            <person name="Jaen-Luchoro D."/>
        </authorList>
    </citation>
    <scope>NUCLEOTIDE SEQUENCE</scope>
    <source>
        <strain evidence="9">CCUG 75668</strain>
    </source>
</reference>
<evidence type="ECO:0000256" key="4">
    <source>
        <dbReference type="ARBA" id="ARBA00022801"/>
    </source>
</evidence>
<keyword evidence="4 9" id="KW-0378">Hydrolase</keyword>
<comment type="similarity">
    <text evidence="2">Belongs to the glycosyl hydrolase 8 (cellulase D) family.</text>
</comment>
<keyword evidence="8" id="KW-0732">Signal</keyword>
<feature type="signal peptide" evidence="8">
    <location>
        <begin position="1"/>
        <end position="21"/>
    </location>
</feature>
<dbReference type="GO" id="GO:0008810">
    <property type="term" value="F:cellulase activity"/>
    <property type="evidence" value="ECO:0007669"/>
    <property type="project" value="UniProtKB-EC"/>
</dbReference>
<sequence>MLPRLLICAALSFSFIGGAKAATCEPIDWPLWDSFKQHFLQDSGRVLDASVETQYTTSEGQSYGMFFALLANDRKAFEQMWTWSVDNLASGDMSKNLPAWSWGKTKDNEWKVLDANTASDANVWFAYALLEAGRLWGQSEYEQAAQQLLALIQEQEFADLPEFGPMLLPGKNGFVRTDEKNWLLNLSYLPIPVLRYLSGASENSEWQALVDNTLRFMQQATPKGLAADWNVYQQQNDKYVFTVDEQKGAEGSYDAIRTYLWAGMTDPADPLAKPVLQALSGMAELMQAEQRVVPPEKVDTLTGQSIGEGPFGFSAALLPYFISLNDMDQAQWQRERVQVELRAAFQPVRTKVQQPPYYDVVLSLFGQGWADGYYRFEKTGSLRPKWEKTC</sequence>
<evidence type="ECO:0000256" key="3">
    <source>
        <dbReference type="ARBA" id="ARBA00012601"/>
    </source>
</evidence>
<comment type="catalytic activity">
    <reaction evidence="1">
        <text>Endohydrolysis of (1-&gt;4)-beta-D-glucosidic linkages in cellulose, lichenin and cereal beta-D-glucans.</text>
        <dbReference type="EC" id="3.2.1.4"/>
    </reaction>
</comment>
<protein>
    <recommendedName>
        <fullName evidence="3">cellulase</fullName>
        <ecNumber evidence="3">3.2.1.4</ecNumber>
    </recommendedName>
</protein>
<dbReference type="Proteomes" id="UP001168613">
    <property type="component" value="Unassembled WGS sequence"/>
</dbReference>
<dbReference type="NCBIfam" id="NF008305">
    <property type="entry name" value="PRK11097.1"/>
    <property type="match status" value="1"/>
</dbReference>
<proteinExistence type="inferred from homology"/>
<dbReference type="SUPFAM" id="SSF48208">
    <property type="entry name" value="Six-hairpin glycosidases"/>
    <property type="match status" value="1"/>
</dbReference>
<feature type="chain" id="PRO_5046351974" description="cellulase" evidence="8">
    <location>
        <begin position="22"/>
        <end position="390"/>
    </location>
</feature>
<dbReference type="RefSeq" id="WP_266124695.1">
    <property type="nucleotide sequence ID" value="NZ_JAJHNU010000001.1"/>
</dbReference>
<keyword evidence="5" id="KW-0136">Cellulose degradation</keyword>
<evidence type="ECO:0000313" key="10">
    <source>
        <dbReference type="Proteomes" id="UP001168613"/>
    </source>
</evidence>
<dbReference type="Pfam" id="PF01270">
    <property type="entry name" value="Glyco_hydro_8"/>
    <property type="match status" value="1"/>
</dbReference>
<keyword evidence="6 9" id="KW-0326">Glycosidase</keyword>
<dbReference type="InterPro" id="IPR002037">
    <property type="entry name" value="Glyco_hydro_8"/>
</dbReference>
<dbReference type="InterPro" id="IPR012341">
    <property type="entry name" value="6hp_glycosidase-like_sf"/>
</dbReference>
<keyword evidence="10" id="KW-1185">Reference proteome</keyword>
<dbReference type="PRINTS" id="PR00735">
    <property type="entry name" value="GLHYDRLASE8"/>
</dbReference>
<evidence type="ECO:0000256" key="8">
    <source>
        <dbReference type="SAM" id="SignalP"/>
    </source>
</evidence>
<evidence type="ECO:0000256" key="7">
    <source>
        <dbReference type="ARBA" id="ARBA00023326"/>
    </source>
</evidence>
<organism evidence="9 10">
    <name type="scientific">Alcaligenes endophyticus</name>
    <dbReference type="NCBI Taxonomy" id="1929088"/>
    <lineage>
        <taxon>Bacteria</taxon>
        <taxon>Pseudomonadati</taxon>
        <taxon>Pseudomonadota</taxon>
        <taxon>Betaproteobacteria</taxon>
        <taxon>Burkholderiales</taxon>
        <taxon>Alcaligenaceae</taxon>
        <taxon>Alcaligenes</taxon>
    </lineage>
</organism>
<evidence type="ECO:0000256" key="5">
    <source>
        <dbReference type="ARBA" id="ARBA00023001"/>
    </source>
</evidence>
<dbReference type="EMBL" id="JAJHNU010000001">
    <property type="protein sequence ID" value="MDN4119788.1"/>
    <property type="molecule type" value="Genomic_DNA"/>
</dbReference>
<keyword evidence="7" id="KW-0624">Polysaccharide degradation</keyword>
<evidence type="ECO:0000256" key="6">
    <source>
        <dbReference type="ARBA" id="ARBA00023295"/>
    </source>
</evidence>
<dbReference type="InterPro" id="IPR008928">
    <property type="entry name" value="6-hairpin_glycosidase_sf"/>
</dbReference>
<evidence type="ECO:0000256" key="2">
    <source>
        <dbReference type="ARBA" id="ARBA00009209"/>
    </source>
</evidence>
<gene>
    <name evidence="9" type="primary">bcsZ</name>
    <name evidence="9" type="ORF">LMS43_00645</name>
</gene>
<dbReference type="EC" id="3.2.1.4" evidence="3"/>